<accession>A0A0R3SZW6</accession>
<keyword evidence="13" id="KW-0449">Lipoprotein</keyword>
<dbReference type="PANTHER" id="PTHR10250:SF26">
    <property type="entry name" value="GLUTATHIONE S-TRANSFERASE 3, MITOCHONDRIAL"/>
    <property type="match status" value="1"/>
</dbReference>
<evidence type="ECO:0000256" key="17">
    <source>
        <dbReference type="ARBA" id="ARBA00043664"/>
    </source>
</evidence>
<keyword evidence="5" id="KW-1000">Mitochondrion outer membrane</keyword>
<evidence type="ECO:0000256" key="22">
    <source>
        <dbReference type="ARBA" id="ARBA00076908"/>
    </source>
</evidence>
<dbReference type="Gene3D" id="1.20.120.550">
    <property type="entry name" value="Membrane associated eicosanoid/glutathione metabolism-like domain"/>
    <property type="match status" value="2"/>
</dbReference>
<keyword evidence="12" id="KW-0456">Lyase</keyword>
<keyword evidence="10 23" id="KW-0472">Membrane</keyword>
<dbReference type="EMBL" id="UZAE01000011">
    <property type="protein sequence ID" value="VDN95916.1"/>
    <property type="molecule type" value="Genomic_DNA"/>
</dbReference>
<evidence type="ECO:0000256" key="12">
    <source>
        <dbReference type="ARBA" id="ARBA00023239"/>
    </source>
</evidence>
<keyword evidence="3" id="KW-0808">Transferase</keyword>
<dbReference type="FunFam" id="1.20.120.550:FF:000004">
    <property type="entry name" value="Microsomal glutathione S-transferase 3"/>
    <property type="match status" value="1"/>
</dbReference>
<keyword evidence="25" id="KW-1185">Reference proteome</keyword>
<evidence type="ECO:0000256" key="16">
    <source>
        <dbReference type="ARBA" id="ARBA00039056"/>
    </source>
</evidence>
<dbReference type="GO" id="GO:0004464">
    <property type="term" value="F:leukotriene-C4 synthase activity"/>
    <property type="evidence" value="ECO:0007669"/>
    <property type="project" value="UniProtKB-EC"/>
</dbReference>
<dbReference type="PANTHER" id="PTHR10250">
    <property type="entry name" value="MICROSOMAL GLUTATHIONE S-TRANSFERASE"/>
    <property type="match status" value="1"/>
</dbReference>
<dbReference type="GO" id="GO:0006629">
    <property type="term" value="P:lipid metabolic process"/>
    <property type="evidence" value="ECO:0007669"/>
    <property type="project" value="UniProtKB-KW"/>
</dbReference>
<comment type="pathway">
    <text evidence="15">Lipid metabolism; arachidonate metabolism.</text>
</comment>
<dbReference type="OrthoDB" id="410651at2759"/>
<proteinExistence type="inferred from homology"/>
<dbReference type="STRING" id="102285.A0A0R3SZW6"/>
<dbReference type="GO" id="GO:0006691">
    <property type="term" value="P:leukotriene metabolic process"/>
    <property type="evidence" value="ECO:0007669"/>
    <property type="project" value="UniProtKB-ARBA"/>
</dbReference>
<keyword evidence="8" id="KW-0443">Lipid metabolism</keyword>
<comment type="similarity">
    <text evidence="2">Belongs to the MAPEG family.</text>
</comment>
<evidence type="ECO:0000256" key="23">
    <source>
        <dbReference type="SAM" id="Phobius"/>
    </source>
</evidence>
<evidence type="ECO:0000256" key="4">
    <source>
        <dbReference type="ARBA" id="ARBA00022692"/>
    </source>
</evidence>
<evidence type="ECO:0000256" key="19">
    <source>
        <dbReference type="ARBA" id="ARBA00051411"/>
    </source>
</evidence>
<organism evidence="26">
    <name type="scientific">Rodentolepis nana</name>
    <name type="common">Dwarf tapeworm</name>
    <name type="synonym">Hymenolepis nana</name>
    <dbReference type="NCBI Taxonomy" id="102285"/>
    <lineage>
        <taxon>Eukaryota</taxon>
        <taxon>Metazoa</taxon>
        <taxon>Spiralia</taxon>
        <taxon>Lophotrochozoa</taxon>
        <taxon>Platyhelminthes</taxon>
        <taxon>Cestoda</taxon>
        <taxon>Eucestoda</taxon>
        <taxon>Cyclophyllidea</taxon>
        <taxon>Hymenolepididae</taxon>
        <taxon>Rodentolepis</taxon>
    </lineage>
</organism>
<feature type="transmembrane region" description="Helical" evidence="23">
    <location>
        <begin position="82"/>
        <end position="107"/>
    </location>
</feature>
<evidence type="ECO:0000256" key="13">
    <source>
        <dbReference type="ARBA" id="ARBA00023288"/>
    </source>
</evidence>
<comment type="catalytic activity">
    <reaction evidence="17">
        <text>(5S)-hydroperoxy-(6E,8Z,11Z,14Z)-eicosatetraenoate + 2 glutathione = (5S)-hydroxy-(6E,8Z,11Z,14Z)-eicosatetraenoate + glutathione disulfide + H2O</text>
        <dbReference type="Rhea" id="RHEA:48620"/>
        <dbReference type="ChEBI" id="CHEBI:15377"/>
        <dbReference type="ChEBI" id="CHEBI:57450"/>
        <dbReference type="ChEBI" id="CHEBI:57925"/>
        <dbReference type="ChEBI" id="CHEBI:58297"/>
        <dbReference type="ChEBI" id="CHEBI:90632"/>
    </reaction>
    <physiologicalReaction direction="left-to-right" evidence="17">
        <dbReference type="Rhea" id="RHEA:48621"/>
    </physiologicalReaction>
</comment>
<evidence type="ECO:0000256" key="3">
    <source>
        <dbReference type="ARBA" id="ARBA00022679"/>
    </source>
</evidence>
<evidence type="ECO:0000313" key="25">
    <source>
        <dbReference type="Proteomes" id="UP000278807"/>
    </source>
</evidence>
<evidence type="ECO:0000256" key="1">
    <source>
        <dbReference type="ARBA" id="ARBA00004374"/>
    </source>
</evidence>
<evidence type="ECO:0000256" key="9">
    <source>
        <dbReference type="ARBA" id="ARBA00023128"/>
    </source>
</evidence>
<keyword evidence="4 23" id="KW-0812">Transmembrane</keyword>
<reference evidence="26" key="1">
    <citation type="submission" date="2017-02" db="UniProtKB">
        <authorList>
            <consortium name="WormBaseParasite"/>
        </authorList>
    </citation>
    <scope>IDENTIFICATION</scope>
</reference>
<gene>
    <name evidence="24" type="ORF">HNAJ_LOCUS57</name>
</gene>
<evidence type="ECO:0000256" key="18">
    <source>
        <dbReference type="ARBA" id="ARBA00049298"/>
    </source>
</evidence>
<dbReference type="GO" id="GO:0004364">
    <property type="term" value="F:glutathione transferase activity"/>
    <property type="evidence" value="ECO:0007669"/>
    <property type="project" value="TreeGrafter"/>
</dbReference>
<dbReference type="SUPFAM" id="SSF161084">
    <property type="entry name" value="MAPEG domain-like"/>
    <property type="match status" value="2"/>
</dbReference>
<evidence type="ECO:0000256" key="7">
    <source>
        <dbReference type="ARBA" id="ARBA00023002"/>
    </source>
</evidence>
<evidence type="ECO:0000256" key="8">
    <source>
        <dbReference type="ARBA" id="ARBA00023098"/>
    </source>
</evidence>
<sequence length="315" mass="35191">MVQFSKIGFDDMTSLPALLPRYYGGVILVGVGSFAMHLFLGSRVMKAREEIGFPSPDMYHPTNKYFNCIQRAHQNYLENVPFFLSGVFIGGLYCPVGATILGSVFLIGRLFYYKGYISDDPLKRRRGSAAILSLILLMLANTYYGGSQLYDSFNLYLKAMGHFSRPLFPSLCDFPTSLPSGYGGVILVGVGAFALHFYFATRVMKARKELDFPCPNMYHPTNTEFNCIQRAHQNYLETMPFFLSGLYIGGLNCPFGASLLGVTFLAGRLVYFHGYTSGDPNNRKRGKFGCFAIMLMMVLNAYFGMTHLHASFALV</sequence>
<dbReference type="GO" id="GO:0005635">
    <property type="term" value="C:nuclear envelope"/>
    <property type="evidence" value="ECO:0007669"/>
    <property type="project" value="TreeGrafter"/>
</dbReference>
<keyword evidence="6 23" id="KW-1133">Transmembrane helix</keyword>
<keyword evidence="7" id="KW-0560">Oxidoreductase</keyword>
<comment type="subcellular location">
    <subcellularLocation>
        <location evidence="1">Mitochondrion outer membrane</location>
        <topology evidence="1">Multi-pass membrane protein</topology>
    </subcellularLocation>
</comment>
<dbReference type="WBParaSite" id="HNAJ_0000005601-mRNA-1">
    <property type="protein sequence ID" value="HNAJ_0000005601-mRNA-1"/>
    <property type="gene ID" value="HNAJ_0000005601"/>
</dbReference>
<evidence type="ECO:0000256" key="2">
    <source>
        <dbReference type="ARBA" id="ARBA00010459"/>
    </source>
</evidence>
<evidence type="ECO:0000256" key="15">
    <source>
        <dbReference type="ARBA" id="ARBA00037916"/>
    </source>
</evidence>
<evidence type="ECO:0000256" key="5">
    <source>
        <dbReference type="ARBA" id="ARBA00022787"/>
    </source>
</evidence>
<evidence type="ECO:0000313" key="24">
    <source>
        <dbReference type="EMBL" id="VDN95916.1"/>
    </source>
</evidence>
<dbReference type="GO" id="GO:0004602">
    <property type="term" value="F:glutathione peroxidase activity"/>
    <property type="evidence" value="ECO:0007669"/>
    <property type="project" value="TreeGrafter"/>
</dbReference>
<comment type="pathway">
    <text evidence="14">Lipid metabolism; leukotriene C4 biosynthesis.</text>
</comment>
<evidence type="ECO:0000256" key="14">
    <source>
        <dbReference type="ARBA" id="ARBA00037884"/>
    </source>
</evidence>
<evidence type="ECO:0000256" key="20">
    <source>
        <dbReference type="ARBA" id="ARBA00069748"/>
    </source>
</evidence>
<dbReference type="InterPro" id="IPR023352">
    <property type="entry name" value="MAPEG-like_dom_sf"/>
</dbReference>
<feature type="transmembrane region" description="Helical" evidence="23">
    <location>
        <begin position="21"/>
        <end position="40"/>
    </location>
</feature>
<keyword evidence="9" id="KW-0496">Mitochondrion</keyword>
<dbReference type="Proteomes" id="UP000278807">
    <property type="component" value="Unassembled WGS sequence"/>
</dbReference>
<evidence type="ECO:0000256" key="11">
    <source>
        <dbReference type="ARBA" id="ARBA00023139"/>
    </source>
</evidence>
<name>A0A0R3SZW6_RODNA</name>
<reference evidence="24 25" key="2">
    <citation type="submission" date="2018-11" db="EMBL/GenBank/DDBJ databases">
        <authorList>
            <consortium name="Pathogen Informatics"/>
        </authorList>
    </citation>
    <scope>NUCLEOTIDE SEQUENCE [LARGE SCALE GENOMIC DNA]</scope>
</reference>
<dbReference type="Pfam" id="PF01124">
    <property type="entry name" value="MAPEG"/>
    <property type="match status" value="2"/>
</dbReference>
<comment type="catalytic activity">
    <reaction evidence="18">
        <text>leukotriene C4 = leukotriene A4 + glutathione</text>
        <dbReference type="Rhea" id="RHEA:17617"/>
        <dbReference type="ChEBI" id="CHEBI:57463"/>
        <dbReference type="ChEBI" id="CHEBI:57925"/>
        <dbReference type="ChEBI" id="CHEBI:57973"/>
        <dbReference type="EC" id="4.4.1.20"/>
    </reaction>
    <physiologicalReaction direction="right-to-left" evidence="18">
        <dbReference type="Rhea" id="RHEA:17619"/>
    </physiologicalReaction>
</comment>
<dbReference type="EC" id="4.4.1.20" evidence="16"/>
<feature type="transmembrane region" description="Helical" evidence="23">
    <location>
        <begin position="286"/>
        <end position="305"/>
    </location>
</feature>
<evidence type="ECO:0000256" key="21">
    <source>
        <dbReference type="ARBA" id="ARBA00075145"/>
    </source>
</evidence>
<dbReference type="InterPro" id="IPR050997">
    <property type="entry name" value="MAPEG"/>
</dbReference>
<feature type="transmembrane region" description="Helical" evidence="23">
    <location>
        <begin position="181"/>
        <end position="200"/>
    </location>
</feature>
<dbReference type="GO" id="GO:0005783">
    <property type="term" value="C:endoplasmic reticulum"/>
    <property type="evidence" value="ECO:0007669"/>
    <property type="project" value="TreeGrafter"/>
</dbReference>
<comment type="catalytic activity">
    <reaction evidence="19">
        <text>15-deoxy-Delta(12,14)-prostaglandin J2 + glutathione = 15-deoxy-Delta(12,14)-prostaglandin J2-S-(R)-glutathione</text>
        <dbReference type="Rhea" id="RHEA:75963"/>
        <dbReference type="ChEBI" id="CHEBI:57925"/>
        <dbReference type="ChEBI" id="CHEBI:85236"/>
        <dbReference type="ChEBI" id="CHEBI:194498"/>
    </reaction>
    <physiologicalReaction direction="left-to-right" evidence="19">
        <dbReference type="Rhea" id="RHEA:75964"/>
    </physiologicalReaction>
</comment>
<dbReference type="InterPro" id="IPR001129">
    <property type="entry name" value="Membr-assoc_MAPEG"/>
</dbReference>
<protein>
    <recommendedName>
        <fullName evidence="20">Glutathione S-transferase 3, mitochondrial</fullName>
        <ecNumber evidence="16">4.4.1.20</ecNumber>
    </recommendedName>
    <alternativeName>
        <fullName evidence="21">Glutathione peroxidase MGST3</fullName>
    </alternativeName>
    <alternativeName>
        <fullName evidence="22">LTC4 synthase MGST3</fullName>
    </alternativeName>
</protein>
<dbReference type="AlphaFoldDB" id="A0A0R3SZW6"/>
<evidence type="ECO:0000256" key="10">
    <source>
        <dbReference type="ARBA" id="ARBA00023136"/>
    </source>
</evidence>
<keyword evidence="11" id="KW-0564">Palmitate</keyword>
<feature type="transmembrane region" description="Helical" evidence="23">
    <location>
        <begin position="128"/>
        <end position="146"/>
    </location>
</feature>
<dbReference type="GO" id="GO:0005741">
    <property type="term" value="C:mitochondrial outer membrane"/>
    <property type="evidence" value="ECO:0007669"/>
    <property type="project" value="UniProtKB-SubCell"/>
</dbReference>
<evidence type="ECO:0000313" key="26">
    <source>
        <dbReference type="WBParaSite" id="HNAJ_0000005601-mRNA-1"/>
    </source>
</evidence>
<evidence type="ECO:0000256" key="6">
    <source>
        <dbReference type="ARBA" id="ARBA00022989"/>
    </source>
</evidence>